<sequence>MKEVIGSHRTYYKLRVCQEAIWEAFRIFFDRVPDSEEYRSWVYTCQHENLCMDDLAKNFSSAQEHLDMVARVSLAPMQPKEKTSPSSPFVHCSNCRAVLSPICNSYYCVCHFQRVAMTAEIEGYVKLCFLNLVFNVRLPCVFAVCLLCSNTP</sequence>
<evidence type="ECO:0000313" key="2">
    <source>
        <dbReference type="Proteomes" id="UP000261660"/>
    </source>
</evidence>
<dbReference type="PANTHER" id="PTHR12199">
    <property type="entry name" value="INTERPHOTORECEPTOR MATRIX PROTEOGLYCAN"/>
    <property type="match status" value="1"/>
</dbReference>
<dbReference type="GeneTree" id="ENSGT00530000063503"/>
<evidence type="ECO:0000313" key="1">
    <source>
        <dbReference type="Ensembl" id="ENSLBEP00000018801.1"/>
    </source>
</evidence>
<dbReference type="InParanoid" id="A0A3Q3FF59"/>
<dbReference type="Proteomes" id="UP000261660">
    <property type="component" value="Unplaced"/>
</dbReference>
<dbReference type="PANTHER" id="PTHR12199:SF3">
    <property type="entry name" value="INTERPHOTORECEPTOR MATRIX PROTEOGLYCAN 1"/>
    <property type="match status" value="1"/>
</dbReference>
<dbReference type="GO" id="GO:0007601">
    <property type="term" value="P:visual perception"/>
    <property type="evidence" value="ECO:0007669"/>
    <property type="project" value="InterPro"/>
</dbReference>
<accession>A0A3Q3FF59</accession>
<organism evidence="1 2">
    <name type="scientific">Labrus bergylta</name>
    <name type="common">ballan wrasse</name>
    <dbReference type="NCBI Taxonomy" id="56723"/>
    <lineage>
        <taxon>Eukaryota</taxon>
        <taxon>Metazoa</taxon>
        <taxon>Chordata</taxon>
        <taxon>Craniata</taxon>
        <taxon>Vertebrata</taxon>
        <taxon>Euteleostomi</taxon>
        <taxon>Actinopterygii</taxon>
        <taxon>Neopterygii</taxon>
        <taxon>Teleostei</taxon>
        <taxon>Neoteleostei</taxon>
        <taxon>Acanthomorphata</taxon>
        <taxon>Eupercaria</taxon>
        <taxon>Labriformes</taxon>
        <taxon>Labridae</taxon>
        <taxon>Labrus</taxon>
    </lineage>
</organism>
<protein>
    <submittedName>
        <fullName evidence="1">Uncharacterized protein</fullName>
    </submittedName>
</protein>
<dbReference type="InterPro" id="IPR039861">
    <property type="entry name" value="IMPG"/>
</dbReference>
<reference evidence="1" key="2">
    <citation type="submission" date="2025-09" db="UniProtKB">
        <authorList>
            <consortium name="Ensembl"/>
        </authorList>
    </citation>
    <scope>IDENTIFICATION</scope>
</reference>
<proteinExistence type="predicted"/>
<keyword evidence="2" id="KW-1185">Reference proteome</keyword>
<reference evidence="1" key="1">
    <citation type="submission" date="2025-08" db="UniProtKB">
        <authorList>
            <consortium name="Ensembl"/>
        </authorList>
    </citation>
    <scope>IDENTIFICATION</scope>
</reference>
<dbReference type="Ensembl" id="ENSLBET00000019829.1">
    <property type="protein sequence ID" value="ENSLBEP00000018801.1"/>
    <property type="gene ID" value="ENSLBEG00000014470.1"/>
</dbReference>
<dbReference type="AlphaFoldDB" id="A0A3Q3FF59"/>
<dbReference type="STRING" id="56723.ENSLBEP00000018801"/>
<name>A0A3Q3FF59_9LABR</name>